<accession>A0AAF0FBJ8</accession>
<proteinExistence type="predicted"/>
<feature type="signal peptide" evidence="2">
    <location>
        <begin position="1"/>
        <end position="21"/>
    </location>
</feature>
<evidence type="ECO:0000256" key="1">
    <source>
        <dbReference type="SAM" id="MobiDB-lite"/>
    </source>
</evidence>
<dbReference type="SUPFAM" id="SSF58113">
    <property type="entry name" value="Apolipoprotein A-I"/>
    <property type="match status" value="1"/>
</dbReference>
<protein>
    <submittedName>
        <fullName evidence="3">Uncharacterized protein</fullName>
    </submittedName>
</protein>
<evidence type="ECO:0000313" key="3">
    <source>
        <dbReference type="EMBL" id="WFD43459.1"/>
    </source>
</evidence>
<dbReference type="EMBL" id="CP118376">
    <property type="protein sequence ID" value="WFD43459.1"/>
    <property type="molecule type" value="Genomic_DNA"/>
</dbReference>
<feature type="compositionally biased region" description="Low complexity" evidence="1">
    <location>
        <begin position="904"/>
        <end position="921"/>
    </location>
</feature>
<feature type="compositionally biased region" description="Polar residues" evidence="1">
    <location>
        <begin position="874"/>
        <end position="898"/>
    </location>
</feature>
<feature type="compositionally biased region" description="Polar residues" evidence="1">
    <location>
        <begin position="810"/>
        <end position="829"/>
    </location>
</feature>
<feature type="region of interest" description="Disordered" evidence="1">
    <location>
        <begin position="290"/>
        <end position="313"/>
    </location>
</feature>
<feature type="region of interest" description="Disordered" evidence="1">
    <location>
        <begin position="718"/>
        <end position="765"/>
    </location>
</feature>
<organism evidence="3 4">
    <name type="scientific">Malassezia psittaci</name>
    <dbReference type="NCBI Taxonomy" id="1821823"/>
    <lineage>
        <taxon>Eukaryota</taxon>
        <taxon>Fungi</taxon>
        <taxon>Dikarya</taxon>
        <taxon>Basidiomycota</taxon>
        <taxon>Ustilaginomycotina</taxon>
        <taxon>Malasseziomycetes</taxon>
        <taxon>Malasseziales</taxon>
        <taxon>Malasseziaceae</taxon>
        <taxon>Malassezia</taxon>
    </lineage>
</organism>
<gene>
    <name evidence="3" type="ORF">MPSI1_002121</name>
</gene>
<feature type="compositionally biased region" description="Low complexity" evidence="1">
    <location>
        <begin position="721"/>
        <end position="734"/>
    </location>
</feature>
<keyword evidence="2" id="KW-0732">Signal</keyword>
<evidence type="ECO:0000256" key="2">
    <source>
        <dbReference type="SAM" id="SignalP"/>
    </source>
</evidence>
<dbReference type="Proteomes" id="UP001214628">
    <property type="component" value="Chromosome 2"/>
</dbReference>
<feature type="region of interest" description="Disordered" evidence="1">
    <location>
        <begin position="807"/>
        <end position="829"/>
    </location>
</feature>
<feature type="chain" id="PRO_5042218310" evidence="2">
    <location>
        <begin position="22"/>
        <end position="941"/>
    </location>
</feature>
<feature type="compositionally biased region" description="Low complexity" evidence="1">
    <location>
        <begin position="302"/>
        <end position="312"/>
    </location>
</feature>
<sequence>MARVGIVYLLVAAFWRCPTQAFSFNYPADHELLVCRELSSIQEQWTPAVKDFASSTRKQLHPYIGNYLDKAEDAVAYVQPVFQNTAAQAQTFFTQRVHPGAKDLAKQAHTWSLPHQRALHKHYKKNLHPHVDSLHKASKPYLNTYRRDVEPHLKAVLGQVQIAHDKAWRYYEHEIHPRIKTYLYNSYLFGRHKAYPVAHQHYFRYAHPHLSSLVSWIQHKVDDALVKYGVRKRSVFDSVLNNVKDTYRQTDDTLRANVKQAMDAVSHQIPFSDTAVDSHSQIHAQTQDEALPFSSSAPQVTQASSQAAEAASPVLEHEWDDNDAEDTLELQHRLDTELEKVDNRLNLEAGFVSDVVNKERKHLTKELVNSRREIVIELPEILAAPHEYMTREVFPVLFDTFLNRFRKLGESLRDPHAPSDAWRAEFQAISDDLSDRLIWYYSHTREVMYTKLNHATNRTVLEEEMIQESVAAIRGQIRKALAVYYDLMEDAEFQVTLLENQGWDSGMKRRARLFREDMHEFLHTLTIHGEPTIEGQLILPNIEQEKQEAISGVNMVMWELEKSLTRLTTKLAENPAMLTDRPQLADLLLDIYDTRQHLSELSLENAKQSALRLRKYIGDANEKLGRPRKPDSGLVSLVWDLPTIEGTEDYAIPLEQTSTGEWTSEEAIYDPDSVADEDAMFQQPLIVDANDETGNKMDAPYDIHAKSQVAFQSQFDPVDPSIETSTEEQMQSESDTVQEAAPDSVKNAIPDSVKDTVPEPAPGAIPDAINDVISDNIQHDNQKENAVPPTPPSAAAEALSEDNVHITKHASPTTSESAEHAFTSTSATTGIVEDASEAVNDAAALVAKLLQGFQGDPEASDSAEQHASADAEQAPSSSMPISTTADPLEDQSPSSASIQEPLRSASDTMSSAESVSSTTTSNEGLPQSTSSEPHSAQHDEL</sequence>
<feature type="compositionally biased region" description="Polar residues" evidence="1">
    <location>
        <begin position="290"/>
        <end position="301"/>
    </location>
</feature>
<name>A0AAF0FBJ8_9BASI</name>
<evidence type="ECO:0000313" key="4">
    <source>
        <dbReference type="Proteomes" id="UP001214628"/>
    </source>
</evidence>
<dbReference type="AlphaFoldDB" id="A0AAF0FBJ8"/>
<reference evidence="3" key="1">
    <citation type="submission" date="2023-02" db="EMBL/GenBank/DDBJ databases">
        <title>Mating type loci evolution in Malassezia.</title>
        <authorList>
            <person name="Coelho M.A."/>
        </authorList>
    </citation>
    <scope>NUCLEOTIDE SEQUENCE</scope>
    <source>
        <strain evidence="3">CBS 14136</strain>
    </source>
</reference>
<feature type="compositionally biased region" description="Polar residues" evidence="1">
    <location>
        <begin position="922"/>
        <end position="934"/>
    </location>
</feature>
<feature type="region of interest" description="Disordered" evidence="1">
    <location>
        <begin position="854"/>
        <end position="941"/>
    </location>
</feature>
<keyword evidence="4" id="KW-1185">Reference proteome</keyword>